<feature type="domain" description="Serine aminopeptidase S33" evidence="1">
    <location>
        <begin position="71"/>
        <end position="302"/>
    </location>
</feature>
<dbReference type="AlphaFoldDB" id="A0A9E8HJ62"/>
<dbReference type="RefSeq" id="WP_251809824.1">
    <property type="nucleotide sequence ID" value="NZ_CP101527.1"/>
</dbReference>
<accession>A0A9E8HJ62</accession>
<dbReference type="GO" id="GO:0016787">
    <property type="term" value="F:hydrolase activity"/>
    <property type="evidence" value="ECO:0007669"/>
    <property type="project" value="UniProtKB-KW"/>
</dbReference>
<evidence type="ECO:0000313" key="2">
    <source>
        <dbReference type="EMBL" id="UZW73683.1"/>
    </source>
</evidence>
<dbReference type="EMBL" id="CP101527">
    <property type="protein sequence ID" value="UZW73683.1"/>
    <property type="molecule type" value="Genomic_DNA"/>
</dbReference>
<dbReference type="InterPro" id="IPR029058">
    <property type="entry name" value="AB_hydrolase_fold"/>
</dbReference>
<dbReference type="InterPro" id="IPR051044">
    <property type="entry name" value="MAG_DAG_Lipase"/>
</dbReference>
<evidence type="ECO:0000313" key="3">
    <source>
        <dbReference type="Proteomes" id="UP001164472"/>
    </source>
</evidence>
<dbReference type="Gene3D" id="3.40.50.1820">
    <property type="entry name" value="alpha/beta hydrolase"/>
    <property type="match status" value="1"/>
</dbReference>
<sequence length="319" mass="36669">MNNDWTRSRLIASMAAFDFNNLPELTEEAKRYCRYYQIDFCNTLPEVKHYLGSFDALGYRMAMHYYLPKTVKGTVFIFHGYFDHVGLYGHLIKHCLEQNLAVIAYDLPGHGISSGRPTAIKSFDDYQLALKSCINLCQDHIKTPLYAIGQSTGGAVLIDHLLNRTKQFSDSIFDKVILLAPLVRPMGWKGALLIHSVLGPFISTWTRVFSDNSNDPAFIKFLKKHDPLQSRIMSIEWITALRRWIKAIEITGAVEGRIYIVQGKRDMTVDWRHNITILQQKFSEVDVHYLPKGRHHLVNESEEIRQEVFDYIDGVLTSS</sequence>
<gene>
    <name evidence="2" type="ORF">NNL22_11600</name>
</gene>
<evidence type="ECO:0000259" key="1">
    <source>
        <dbReference type="Pfam" id="PF12146"/>
    </source>
</evidence>
<dbReference type="InterPro" id="IPR022742">
    <property type="entry name" value="Hydrolase_4"/>
</dbReference>
<organism evidence="2 3">
    <name type="scientific">Alkalimarinus sediminis</name>
    <dbReference type="NCBI Taxonomy" id="1632866"/>
    <lineage>
        <taxon>Bacteria</taxon>
        <taxon>Pseudomonadati</taxon>
        <taxon>Pseudomonadota</taxon>
        <taxon>Gammaproteobacteria</taxon>
        <taxon>Alteromonadales</taxon>
        <taxon>Alteromonadaceae</taxon>
        <taxon>Alkalimarinus</taxon>
    </lineage>
</organism>
<keyword evidence="3" id="KW-1185">Reference proteome</keyword>
<keyword evidence="2" id="KW-0378">Hydrolase</keyword>
<dbReference type="Proteomes" id="UP001164472">
    <property type="component" value="Chromosome"/>
</dbReference>
<name>A0A9E8HJ62_9ALTE</name>
<dbReference type="KEGG" id="asem:NNL22_11600"/>
<dbReference type="Pfam" id="PF12146">
    <property type="entry name" value="Hydrolase_4"/>
    <property type="match status" value="1"/>
</dbReference>
<dbReference type="SUPFAM" id="SSF53474">
    <property type="entry name" value="alpha/beta-Hydrolases"/>
    <property type="match status" value="1"/>
</dbReference>
<protein>
    <submittedName>
        <fullName evidence="2">Alpha/beta hydrolase</fullName>
    </submittedName>
</protein>
<proteinExistence type="predicted"/>
<dbReference type="PANTHER" id="PTHR11614">
    <property type="entry name" value="PHOSPHOLIPASE-RELATED"/>
    <property type="match status" value="1"/>
</dbReference>
<reference evidence="2" key="1">
    <citation type="submission" date="2022-07" db="EMBL/GenBank/DDBJ databases">
        <title>Alkalimarinus sp. nov., isolated from gut of a Alitta virens.</title>
        <authorList>
            <person name="Yang A.I."/>
            <person name="Shin N.-R."/>
        </authorList>
    </citation>
    <scope>NUCLEOTIDE SEQUENCE</scope>
    <source>
        <strain evidence="2">FA028</strain>
    </source>
</reference>